<protein>
    <submittedName>
        <fullName evidence="1">Uncharacterized protein</fullName>
    </submittedName>
</protein>
<sequence length="174" mass="19820">MGQMADRLAALVVTAFSPDGQIEGSYGAAAGANIRFNGNSYRHYTERGLGHQLSRMAVLVWIAHQRGHDATVAEVTGQPVSRRQETWDARRRRFREEQAETESEGMSTGGLVYFRNTGMRDWHIVIRDGTLSKLDEPEFVKEFLSGYAALSLDYRHKMTKLRTKHYGPDIWMKK</sequence>
<dbReference type="AlphaFoldDB" id="D3Q3P9"/>
<dbReference type="RefSeq" id="WP_013019537.1">
    <property type="nucleotide sequence ID" value="NC_013947.1"/>
</dbReference>
<dbReference type="EMBL" id="CP001778">
    <property type="protein sequence ID" value="ADD43966.1"/>
    <property type="molecule type" value="Genomic_DNA"/>
</dbReference>
<name>D3Q3P9_STANL</name>
<organism evidence="1 2">
    <name type="scientific">Stackebrandtia nassauensis (strain DSM 44728 / CIP 108903 / NRRL B-16338 / NBRC 102104 / LLR-40K-21)</name>
    <dbReference type="NCBI Taxonomy" id="446470"/>
    <lineage>
        <taxon>Bacteria</taxon>
        <taxon>Bacillati</taxon>
        <taxon>Actinomycetota</taxon>
        <taxon>Actinomycetes</taxon>
        <taxon>Glycomycetales</taxon>
        <taxon>Glycomycetaceae</taxon>
        <taxon>Stackebrandtia</taxon>
    </lineage>
</organism>
<gene>
    <name evidence="1" type="ordered locus">Snas_4319</name>
</gene>
<keyword evidence="2" id="KW-1185">Reference proteome</keyword>
<dbReference type="HOGENOM" id="CLU_121293_0_0_11"/>
<dbReference type="Proteomes" id="UP000000844">
    <property type="component" value="Chromosome"/>
</dbReference>
<proteinExistence type="predicted"/>
<evidence type="ECO:0000313" key="1">
    <source>
        <dbReference type="EMBL" id="ADD43966.1"/>
    </source>
</evidence>
<evidence type="ECO:0000313" key="2">
    <source>
        <dbReference type="Proteomes" id="UP000000844"/>
    </source>
</evidence>
<dbReference type="KEGG" id="sna:Snas_4319"/>
<dbReference type="eggNOG" id="ENOG5032VCE">
    <property type="taxonomic scope" value="Bacteria"/>
</dbReference>
<accession>D3Q3P9</accession>
<reference evidence="1 2" key="1">
    <citation type="journal article" date="2009" name="Stand. Genomic Sci.">
        <title>Complete genome sequence of Stackebrandtia nassauensis type strain (LLR-40K-21).</title>
        <authorList>
            <person name="Munk C."/>
            <person name="Lapidus A."/>
            <person name="Copeland A."/>
            <person name="Jando M."/>
            <person name="Mayilraj S."/>
            <person name="Glavina Del Rio T."/>
            <person name="Nolan M."/>
            <person name="Chen F."/>
            <person name="Lucas S."/>
            <person name="Tice H."/>
            <person name="Cheng J.F."/>
            <person name="Han C."/>
            <person name="Detter J.C."/>
            <person name="Bruce D."/>
            <person name="Goodwin L."/>
            <person name="Chain P."/>
            <person name="Pitluck S."/>
            <person name="Goker M."/>
            <person name="Ovchinikova G."/>
            <person name="Pati A."/>
            <person name="Ivanova N."/>
            <person name="Mavromatis K."/>
            <person name="Chen A."/>
            <person name="Palaniappan K."/>
            <person name="Land M."/>
            <person name="Hauser L."/>
            <person name="Chang Y.J."/>
            <person name="Jeffries C.D."/>
            <person name="Bristow J."/>
            <person name="Eisen J.A."/>
            <person name="Markowitz V."/>
            <person name="Hugenholtz P."/>
            <person name="Kyrpides N.C."/>
            <person name="Klenk H.P."/>
        </authorList>
    </citation>
    <scope>NUCLEOTIDE SEQUENCE [LARGE SCALE GENOMIC DNA]</scope>
    <source>
        <strain evidence="2">DSM 44728 / CIP 108903 / NRRL B-16338 / NBRC 102104 / LLR-40K-21</strain>
    </source>
</reference>
<dbReference type="STRING" id="446470.Snas_4319"/>